<dbReference type="InterPro" id="IPR029062">
    <property type="entry name" value="Class_I_gatase-like"/>
</dbReference>
<dbReference type="OrthoDB" id="9804920at2"/>
<comment type="caution">
    <text evidence="1">The sequence shown here is derived from an EMBL/GenBank/DDBJ whole genome shotgun (WGS) entry which is preliminary data.</text>
</comment>
<dbReference type="GO" id="GO:0033969">
    <property type="term" value="F:gamma-glutamyl-gamma-aminobutyrate hydrolase activity"/>
    <property type="evidence" value="ECO:0007669"/>
    <property type="project" value="TreeGrafter"/>
</dbReference>
<dbReference type="InterPro" id="IPR011697">
    <property type="entry name" value="Peptidase_C26"/>
</dbReference>
<dbReference type="PANTHER" id="PTHR43235">
    <property type="entry name" value="GLUTAMINE AMIDOTRANSFERASE PB2B2.05-RELATED"/>
    <property type="match status" value="1"/>
</dbReference>
<dbReference type="PROSITE" id="PS51273">
    <property type="entry name" value="GATASE_TYPE_1"/>
    <property type="match status" value="1"/>
</dbReference>
<dbReference type="AlphaFoldDB" id="A0A271J2D4"/>
<dbReference type="InterPro" id="IPR044668">
    <property type="entry name" value="PuuD-like"/>
</dbReference>
<proteinExistence type="predicted"/>
<dbReference type="GO" id="GO:0006598">
    <property type="term" value="P:polyamine catabolic process"/>
    <property type="evidence" value="ECO:0007669"/>
    <property type="project" value="TreeGrafter"/>
</dbReference>
<dbReference type="EMBL" id="MQWD01000001">
    <property type="protein sequence ID" value="PAP77428.1"/>
    <property type="molecule type" value="Genomic_DNA"/>
</dbReference>
<gene>
    <name evidence="1" type="ORF">BSZ37_13765</name>
</gene>
<reference evidence="1 2" key="1">
    <citation type="submission" date="2016-11" db="EMBL/GenBank/DDBJ databases">
        <title>Study of marine rhodopsin-containing bacteria.</title>
        <authorList>
            <person name="Yoshizawa S."/>
            <person name="Kumagai Y."/>
            <person name="Kogure K."/>
        </authorList>
    </citation>
    <scope>NUCLEOTIDE SEQUENCE [LARGE SCALE GENOMIC DNA]</scope>
    <source>
        <strain evidence="1 2">SAORIC-28</strain>
    </source>
</reference>
<dbReference type="PANTHER" id="PTHR43235:SF1">
    <property type="entry name" value="GLUTAMINE AMIDOTRANSFERASE PB2B2.05-RELATED"/>
    <property type="match status" value="1"/>
</dbReference>
<evidence type="ECO:0000313" key="2">
    <source>
        <dbReference type="Proteomes" id="UP000216339"/>
    </source>
</evidence>
<protein>
    <submittedName>
        <fullName evidence="1">Uncharacterized protein</fullName>
    </submittedName>
</protein>
<name>A0A271J2D4_9BACT</name>
<accession>A0A271J2D4</accession>
<sequence>MDRPRIGVTTSLNPTDTGAREQRLDLAYVRAVERAGGLPLIVPMLATDEAAEAFAALLDGLVVTGGPAVTDGLVGDLPDDIDETDPDRVASDVRVLRAFLDARRPTLGICYGMQLASALRGGTIYADVERQVEGTAVHSRGRGGTVHPTQVIEGTRLRQIVGRDEIEVNTRHVQAVAEPGHGLVVSARAPDGTIEAIESADGTFIGLQFHPEAMEPPLDAVFEDLVARAREARR</sequence>
<dbReference type="GO" id="GO:0005829">
    <property type="term" value="C:cytosol"/>
    <property type="evidence" value="ECO:0007669"/>
    <property type="project" value="TreeGrafter"/>
</dbReference>
<dbReference type="SUPFAM" id="SSF52317">
    <property type="entry name" value="Class I glutamine amidotransferase-like"/>
    <property type="match status" value="1"/>
</dbReference>
<keyword evidence="2" id="KW-1185">Reference proteome</keyword>
<dbReference type="Pfam" id="PF07722">
    <property type="entry name" value="Peptidase_C26"/>
    <property type="match status" value="1"/>
</dbReference>
<dbReference type="Proteomes" id="UP000216339">
    <property type="component" value="Unassembled WGS sequence"/>
</dbReference>
<dbReference type="Gene3D" id="3.40.50.880">
    <property type="match status" value="1"/>
</dbReference>
<dbReference type="RefSeq" id="WP_095511093.1">
    <property type="nucleotide sequence ID" value="NZ_MQWD01000001.1"/>
</dbReference>
<organism evidence="1 2">
    <name type="scientific">Rubrivirga marina</name>
    <dbReference type="NCBI Taxonomy" id="1196024"/>
    <lineage>
        <taxon>Bacteria</taxon>
        <taxon>Pseudomonadati</taxon>
        <taxon>Rhodothermota</taxon>
        <taxon>Rhodothermia</taxon>
        <taxon>Rhodothermales</taxon>
        <taxon>Rubricoccaceae</taxon>
        <taxon>Rubrivirga</taxon>
    </lineage>
</organism>
<evidence type="ECO:0000313" key="1">
    <source>
        <dbReference type="EMBL" id="PAP77428.1"/>
    </source>
</evidence>